<feature type="region of interest" description="Disordered" evidence="4">
    <location>
        <begin position="85"/>
        <end position="129"/>
    </location>
</feature>
<dbReference type="GO" id="GO:0016829">
    <property type="term" value="F:lyase activity"/>
    <property type="evidence" value="ECO:0007669"/>
    <property type="project" value="UniProtKB-KW"/>
</dbReference>
<dbReference type="SUPFAM" id="SSF52833">
    <property type="entry name" value="Thioredoxin-like"/>
    <property type="match status" value="1"/>
</dbReference>
<dbReference type="UniPathway" id="UPA00344"/>
<dbReference type="EMBL" id="LWMV01000181">
    <property type="protein sequence ID" value="KZX11736.1"/>
    <property type="molecule type" value="Genomic_DNA"/>
</dbReference>
<dbReference type="STRING" id="49547.MBCUR_13230"/>
<evidence type="ECO:0000256" key="2">
    <source>
        <dbReference type="ARBA" id="ARBA00023150"/>
    </source>
</evidence>
<keyword evidence="7" id="KW-1185">Reference proteome</keyword>
<dbReference type="InterPro" id="IPR002820">
    <property type="entry name" value="Mopterin_CF_biosynth-C_dom"/>
</dbReference>
<keyword evidence="2" id="KW-0501">Molybdenum cofactor biosynthesis</keyword>
<sequence length="283" mass="31547">MVKEIELFTSSANPHCLMAVKLMADLKGELKDEINIKIIDVIKNNKKAIEYAINSIPAIVIDGEVEFQSTPNYSELMKKINTKSNQISANGNNDNDNKNNKKNNKDNKKNNKKNNGNNKKNSKKNDNMENKEFTHLTENGVQMVEVGEKIDQKRIATAIGSIKLQEKTIKMINNHDIKKGNVLTTAQIAAINSVKNTSNIIPLCHSLQITGITVDFKIKKDEINSIVTVKTIGQTGVEMEAITGVSVALLTIWDMVKAIEKDNEGQYPNTMISNIKVIKKEKI</sequence>
<dbReference type="InterPro" id="IPR023045">
    <property type="entry name" value="MoaC"/>
</dbReference>
<evidence type="ECO:0000256" key="1">
    <source>
        <dbReference type="ARBA" id="ARBA00005046"/>
    </source>
</evidence>
<name>A0A166A995_9EURY</name>
<keyword evidence="3" id="KW-0456">Lyase</keyword>
<dbReference type="SUPFAM" id="SSF55040">
    <property type="entry name" value="Molybdenum cofactor biosynthesis protein C, MoaC"/>
    <property type="match status" value="1"/>
</dbReference>
<evidence type="ECO:0000256" key="3">
    <source>
        <dbReference type="ARBA" id="ARBA00023239"/>
    </source>
</evidence>
<gene>
    <name evidence="6" type="primary">moaC2</name>
    <name evidence="6" type="ORF">MBCUR_13230</name>
</gene>
<organism evidence="6 7">
    <name type="scientific">Methanobrevibacter curvatus</name>
    <dbReference type="NCBI Taxonomy" id="49547"/>
    <lineage>
        <taxon>Archaea</taxon>
        <taxon>Methanobacteriati</taxon>
        <taxon>Methanobacteriota</taxon>
        <taxon>Methanomada group</taxon>
        <taxon>Methanobacteria</taxon>
        <taxon>Methanobacteriales</taxon>
        <taxon>Methanobacteriaceae</taxon>
        <taxon>Methanobrevibacter</taxon>
    </lineage>
</organism>
<dbReference type="PATRIC" id="fig|49547.3.peg.1416"/>
<dbReference type="GO" id="GO:0006777">
    <property type="term" value="P:Mo-molybdopterin cofactor biosynthetic process"/>
    <property type="evidence" value="ECO:0007669"/>
    <property type="project" value="UniProtKB-KW"/>
</dbReference>
<dbReference type="NCBIfam" id="NF008999">
    <property type="entry name" value="PRK12343.1"/>
    <property type="match status" value="1"/>
</dbReference>
<dbReference type="PANTHER" id="PTHR22960">
    <property type="entry name" value="MOLYBDOPTERIN COFACTOR SYNTHESIS PROTEIN A"/>
    <property type="match status" value="1"/>
</dbReference>
<comment type="caution">
    <text evidence="6">The sequence shown here is derived from an EMBL/GenBank/DDBJ whole genome shotgun (WGS) entry which is preliminary data.</text>
</comment>
<dbReference type="InterPro" id="IPR036522">
    <property type="entry name" value="MoaC_sf"/>
</dbReference>
<evidence type="ECO:0000256" key="4">
    <source>
        <dbReference type="SAM" id="MobiDB-lite"/>
    </source>
</evidence>
<dbReference type="InterPro" id="IPR036249">
    <property type="entry name" value="Thioredoxin-like_sf"/>
</dbReference>
<dbReference type="InterPro" id="IPR050105">
    <property type="entry name" value="MoCo_biosynth_MoaA/MoaC"/>
</dbReference>
<dbReference type="Proteomes" id="UP000077245">
    <property type="component" value="Unassembled WGS sequence"/>
</dbReference>
<evidence type="ECO:0000313" key="7">
    <source>
        <dbReference type="Proteomes" id="UP000077245"/>
    </source>
</evidence>
<evidence type="ECO:0000259" key="5">
    <source>
        <dbReference type="Pfam" id="PF01967"/>
    </source>
</evidence>
<feature type="compositionally biased region" description="Basic and acidic residues" evidence="4">
    <location>
        <begin position="95"/>
        <end position="109"/>
    </location>
</feature>
<dbReference type="Gene3D" id="3.40.30.10">
    <property type="entry name" value="Glutaredoxin"/>
    <property type="match status" value="1"/>
</dbReference>
<dbReference type="NCBIfam" id="TIGR00581">
    <property type="entry name" value="moaC"/>
    <property type="match status" value="1"/>
</dbReference>
<dbReference type="Pfam" id="PF01967">
    <property type="entry name" value="MoaC"/>
    <property type="match status" value="1"/>
</dbReference>
<reference evidence="6 7" key="1">
    <citation type="submission" date="2016-04" db="EMBL/GenBank/DDBJ databases">
        <title>Genome sequence of Methanobrevibacter curvatus DSM 11111.</title>
        <authorList>
            <person name="Poehlein A."/>
            <person name="Seedorf H."/>
            <person name="Daniel R."/>
        </authorList>
    </citation>
    <scope>NUCLEOTIDE SEQUENCE [LARGE SCALE GENOMIC DNA]</scope>
    <source>
        <strain evidence="6 7">DSM 11111</strain>
    </source>
</reference>
<comment type="pathway">
    <text evidence="1">Cofactor biosynthesis; molybdopterin biosynthesis.</text>
</comment>
<dbReference type="AlphaFoldDB" id="A0A166A995"/>
<protein>
    <submittedName>
        <fullName evidence="6">Cyclic pyranopterin monophosphate synthase accessory protein 2</fullName>
    </submittedName>
</protein>
<dbReference type="PANTHER" id="PTHR22960:SF29">
    <property type="entry name" value="CYCLIC PYRANOPTERIN MONOPHOSPHATE SYNTHASE"/>
    <property type="match status" value="1"/>
</dbReference>
<dbReference type="OrthoDB" id="10067at2157"/>
<dbReference type="Gene3D" id="3.30.70.640">
    <property type="entry name" value="Molybdopterin cofactor biosynthesis C (MoaC) domain"/>
    <property type="match status" value="1"/>
</dbReference>
<feature type="domain" description="Molybdopterin cofactor biosynthesis C (MoaC)" evidence="5">
    <location>
        <begin position="143"/>
        <end position="282"/>
    </location>
</feature>
<evidence type="ECO:0000313" key="6">
    <source>
        <dbReference type="EMBL" id="KZX11736.1"/>
    </source>
</evidence>
<proteinExistence type="predicted"/>
<accession>A0A166A995</accession>